<dbReference type="Proteomes" id="UP000659654">
    <property type="component" value="Unassembled WGS sequence"/>
</dbReference>
<dbReference type="Pfam" id="PF13855">
    <property type="entry name" value="LRR_8"/>
    <property type="match status" value="1"/>
</dbReference>
<feature type="chain" id="PRO_5036400134" evidence="3">
    <location>
        <begin position="18"/>
        <end position="240"/>
    </location>
</feature>
<name>A0A7I8XJM7_BURXY</name>
<sequence length="240" mass="26466">MLTKLAVLILLCYLSNGEKVKSSSSSSESDESSKEVPVQKFIWPEACTFDGIAKVASCKPTKDQGVGTLITSIASSPRAQDVRTLIFHCSEPLGHVLATPASPIEELTLSNCGISSITIGKSHTGTALKHLDLSKNNLTTVPYFGYLPELTELDLADNSIRSIREGSFTFNEKLETIDLSRNNIKRIELNAFERPLKKITLDENLKVVCDKDWPLFLRYATKNNVEWSLPGSNDVQCDSE</sequence>
<dbReference type="SMART" id="SM00369">
    <property type="entry name" value="LRR_TYP"/>
    <property type="match status" value="3"/>
</dbReference>
<dbReference type="OrthoDB" id="17912at2759"/>
<accession>A0A7I8XJM7</accession>
<keyword evidence="2" id="KW-0677">Repeat</keyword>
<feature type="signal peptide" evidence="3">
    <location>
        <begin position="1"/>
        <end position="17"/>
    </location>
</feature>
<evidence type="ECO:0000256" key="3">
    <source>
        <dbReference type="SAM" id="SignalP"/>
    </source>
</evidence>
<reference evidence="4" key="1">
    <citation type="submission" date="2020-09" db="EMBL/GenBank/DDBJ databases">
        <authorList>
            <person name="Kikuchi T."/>
        </authorList>
    </citation>
    <scope>NUCLEOTIDE SEQUENCE</scope>
    <source>
        <strain evidence="4">Ka4C1</strain>
    </source>
</reference>
<keyword evidence="5" id="KW-1185">Reference proteome</keyword>
<dbReference type="Gene3D" id="3.80.10.10">
    <property type="entry name" value="Ribonuclease Inhibitor"/>
    <property type="match status" value="1"/>
</dbReference>
<proteinExistence type="predicted"/>
<dbReference type="AlphaFoldDB" id="A0A7I8XJM7"/>
<comment type="caution">
    <text evidence="4">The sequence shown here is derived from an EMBL/GenBank/DDBJ whole genome shotgun (WGS) entry which is preliminary data.</text>
</comment>
<dbReference type="PRINTS" id="PR00019">
    <property type="entry name" value="LEURICHRPT"/>
</dbReference>
<dbReference type="PROSITE" id="PS51450">
    <property type="entry name" value="LRR"/>
    <property type="match status" value="3"/>
</dbReference>
<evidence type="ECO:0000313" key="5">
    <source>
        <dbReference type="Proteomes" id="UP000659654"/>
    </source>
</evidence>
<dbReference type="InterPro" id="IPR003591">
    <property type="entry name" value="Leu-rich_rpt_typical-subtyp"/>
</dbReference>
<protein>
    <submittedName>
        <fullName evidence="4">(pine wood nematode) hypothetical protein</fullName>
    </submittedName>
</protein>
<keyword evidence="3" id="KW-0732">Signal</keyword>
<dbReference type="PANTHER" id="PTHR24366">
    <property type="entry name" value="IG(IMMUNOGLOBULIN) AND LRR(LEUCINE RICH REPEAT) DOMAINS"/>
    <property type="match status" value="1"/>
</dbReference>
<gene>
    <name evidence="4" type="ORF">BXYJ_LOCUS11044</name>
</gene>
<dbReference type="Proteomes" id="UP000582659">
    <property type="component" value="Unassembled WGS sequence"/>
</dbReference>
<evidence type="ECO:0000313" key="4">
    <source>
        <dbReference type="EMBL" id="CAD5230552.1"/>
    </source>
</evidence>
<evidence type="ECO:0000256" key="1">
    <source>
        <dbReference type="ARBA" id="ARBA00022614"/>
    </source>
</evidence>
<dbReference type="Pfam" id="PF00560">
    <property type="entry name" value="LRR_1"/>
    <property type="match status" value="1"/>
</dbReference>
<dbReference type="SUPFAM" id="SSF52058">
    <property type="entry name" value="L domain-like"/>
    <property type="match status" value="1"/>
</dbReference>
<keyword evidence="1" id="KW-0433">Leucine-rich repeat</keyword>
<dbReference type="InterPro" id="IPR001611">
    <property type="entry name" value="Leu-rich_rpt"/>
</dbReference>
<dbReference type="EMBL" id="CAJFCV020000005">
    <property type="protein sequence ID" value="CAG9121531.1"/>
    <property type="molecule type" value="Genomic_DNA"/>
</dbReference>
<organism evidence="4 5">
    <name type="scientific">Bursaphelenchus xylophilus</name>
    <name type="common">Pinewood nematode worm</name>
    <name type="synonym">Aphelenchoides xylophilus</name>
    <dbReference type="NCBI Taxonomy" id="6326"/>
    <lineage>
        <taxon>Eukaryota</taxon>
        <taxon>Metazoa</taxon>
        <taxon>Ecdysozoa</taxon>
        <taxon>Nematoda</taxon>
        <taxon>Chromadorea</taxon>
        <taxon>Rhabditida</taxon>
        <taxon>Tylenchina</taxon>
        <taxon>Tylenchomorpha</taxon>
        <taxon>Aphelenchoidea</taxon>
        <taxon>Aphelenchoididae</taxon>
        <taxon>Bursaphelenchus</taxon>
    </lineage>
</organism>
<dbReference type="InterPro" id="IPR032675">
    <property type="entry name" value="LRR_dom_sf"/>
</dbReference>
<dbReference type="EMBL" id="CAJFDI010000005">
    <property type="protein sequence ID" value="CAD5230552.1"/>
    <property type="molecule type" value="Genomic_DNA"/>
</dbReference>
<dbReference type="SMR" id="A0A7I8XJM7"/>
<evidence type="ECO:0000256" key="2">
    <source>
        <dbReference type="ARBA" id="ARBA00022737"/>
    </source>
</evidence>